<keyword evidence="4" id="KW-1185">Reference proteome</keyword>
<dbReference type="Proteomes" id="UP001164746">
    <property type="component" value="Chromosome 7"/>
</dbReference>
<protein>
    <submittedName>
        <fullName evidence="3">K1586-like protein</fullName>
    </submittedName>
</protein>
<dbReference type="InterPro" id="IPR057456">
    <property type="entry name" value="Znf_C17orf113"/>
</dbReference>
<feature type="region of interest" description="Disordered" evidence="1">
    <location>
        <begin position="1"/>
        <end position="67"/>
    </location>
</feature>
<dbReference type="EMBL" id="CP111018">
    <property type="protein sequence ID" value="WAR10050.1"/>
    <property type="molecule type" value="Genomic_DNA"/>
</dbReference>
<gene>
    <name evidence="3" type="ORF">MAR_035126</name>
</gene>
<accession>A0ABY7EJK9</accession>
<organism evidence="3 4">
    <name type="scientific">Mya arenaria</name>
    <name type="common">Soft-shell clam</name>
    <dbReference type="NCBI Taxonomy" id="6604"/>
    <lineage>
        <taxon>Eukaryota</taxon>
        <taxon>Metazoa</taxon>
        <taxon>Spiralia</taxon>
        <taxon>Lophotrochozoa</taxon>
        <taxon>Mollusca</taxon>
        <taxon>Bivalvia</taxon>
        <taxon>Autobranchia</taxon>
        <taxon>Heteroconchia</taxon>
        <taxon>Euheterodonta</taxon>
        <taxon>Imparidentia</taxon>
        <taxon>Neoheterodontei</taxon>
        <taxon>Myida</taxon>
        <taxon>Myoidea</taxon>
        <taxon>Myidae</taxon>
        <taxon>Mya</taxon>
    </lineage>
</organism>
<feature type="domain" description="C17orf113 probable zinc finger" evidence="2">
    <location>
        <begin position="82"/>
        <end position="148"/>
    </location>
</feature>
<evidence type="ECO:0000256" key="1">
    <source>
        <dbReference type="SAM" id="MobiDB-lite"/>
    </source>
</evidence>
<dbReference type="PANTHER" id="PTHR46880">
    <property type="entry name" value="RAS-ASSOCIATING DOMAIN-CONTAINING PROTEIN"/>
    <property type="match status" value="1"/>
</dbReference>
<dbReference type="PANTHER" id="PTHR46880:SF5">
    <property type="entry name" value="DUF4371 DOMAIN-CONTAINING PROTEIN"/>
    <property type="match status" value="1"/>
</dbReference>
<feature type="compositionally biased region" description="Polar residues" evidence="1">
    <location>
        <begin position="25"/>
        <end position="52"/>
    </location>
</feature>
<evidence type="ECO:0000259" key="2">
    <source>
        <dbReference type="Pfam" id="PF25431"/>
    </source>
</evidence>
<feature type="compositionally biased region" description="Basic and acidic residues" evidence="1">
    <location>
        <begin position="9"/>
        <end position="20"/>
    </location>
</feature>
<proteinExistence type="predicted"/>
<dbReference type="Pfam" id="PF25431">
    <property type="entry name" value="zf-C17orf113"/>
    <property type="match status" value="1"/>
</dbReference>
<evidence type="ECO:0000313" key="4">
    <source>
        <dbReference type="Proteomes" id="UP001164746"/>
    </source>
</evidence>
<name>A0ABY7EJK9_MYAAR</name>
<reference evidence="3" key="1">
    <citation type="submission" date="2022-11" db="EMBL/GenBank/DDBJ databases">
        <title>Centuries of genome instability and evolution in soft-shell clam transmissible cancer (bioRxiv).</title>
        <authorList>
            <person name="Hart S.F.M."/>
            <person name="Yonemitsu M.A."/>
            <person name="Giersch R.M."/>
            <person name="Beal B.F."/>
            <person name="Arriagada G."/>
            <person name="Davis B.W."/>
            <person name="Ostrander E.A."/>
            <person name="Goff S.P."/>
            <person name="Metzger M.J."/>
        </authorList>
    </citation>
    <scope>NUCLEOTIDE SEQUENCE</scope>
    <source>
        <strain evidence="3">MELC-2E11</strain>
        <tissue evidence="3">Siphon/mantle</tissue>
    </source>
</reference>
<dbReference type="SUPFAM" id="SSF53098">
    <property type="entry name" value="Ribonuclease H-like"/>
    <property type="match status" value="1"/>
</dbReference>
<evidence type="ECO:0000313" key="3">
    <source>
        <dbReference type="EMBL" id="WAR10050.1"/>
    </source>
</evidence>
<dbReference type="InterPro" id="IPR012337">
    <property type="entry name" value="RNaseH-like_sf"/>
</dbReference>
<sequence length="448" mass="50120">MFLNYLNSLKDENGVEKSVDPGDSDNGSSSIAETTNSQPPTVVEPHTSNISVEDSPPATPTRKTVKTKHRVGFDSKWKDTRPWLYTRSEESDKGQVDVMFCKLCQKHNTKGLNGSAIWNIKGCATLRQDKVADHENSDMHRKAMRIETEVQLDIGTAFRDRLPMGPEEFKAVTCAMKILHFLIKHNVPQTTVFKDFIDFATTELKCPDLKHLKQGKNATYTSTTTTDEFLQAMVEDIEETVKERVLESPGYAVMTDETTDISNKKHLAFCVKYVDQVSGETCVDFIKDVRVFDGKAETIFNETKTVIEDLSVDKFVAFASDGCNTMIGKKTGVSTRLKEMKPEIVTIHCHNHRLALAAKDSFESIKVMRDTDDLLTHSTTIHRKVLDDSGKKKIKQAAHTRWLSHLDAVTSLRDTYQAVNMDLENAIEAGNDKVRLGSGPSANGLVKN</sequence>